<accession>A0ACC0VEW8</accession>
<proteinExistence type="predicted"/>
<protein>
    <submittedName>
        <fullName evidence="1">Uncharacterized protein</fullName>
    </submittedName>
</protein>
<evidence type="ECO:0000313" key="2">
    <source>
        <dbReference type="Proteomes" id="UP001163324"/>
    </source>
</evidence>
<gene>
    <name evidence="1" type="ORF">N3K66_000837</name>
</gene>
<name>A0ACC0VEW8_9HYPO</name>
<keyword evidence="2" id="KW-1185">Reference proteome</keyword>
<dbReference type="Proteomes" id="UP001163324">
    <property type="component" value="Chromosome 1"/>
</dbReference>
<reference evidence="1" key="1">
    <citation type="submission" date="2022-10" db="EMBL/GenBank/DDBJ databases">
        <title>Complete Genome of Trichothecium roseum strain YXFP-22015, a Plant Pathogen Isolated from Citrus.</title>
        <authorList>
            <person name="Wang Y."/>
            <person name="Zhu L."/>
        </authorList>
    </citation>
    <scope>NUCLEOTIDE SEQUENCE</scope>
    <source>
        <strain evidence="1">YXFP-22015</strain>
    </source>
</reference>
<organism evidence="1 2">
    <name type="scientific">Trichothecium roseum</name>
    <dbReference type="NCBI Taxonomy" id="47278"/>
    <lineage>
        <taxon>Eukaryota</taxon>
        <taxon>Fungi</taxon>
        <taxon>Dikarya</taxon>
        <taxon>Ascomycota</taxon>
        <taxon>Pezizomycotina</taxon>
        <taxon>Sordariomycetes</taxon>
        <taxon>Hypocreomycetidae</taxon>
        <taxon>Hypocreales</taxon>
        <taxon>Hypocreales incertae sedis</taxon>
        <taxon>Trichothecium</taxon>
    </lineage>
</organism>
<sequence>MAGKADKTILVVGAGVFGLTTALELKTRGYGSVTVLDRAPPPVPGGSSVDVSRVIRAEYADAAYHQLAEEALAGWSGEYAAHYRQSGLVMVAAPGDSAYLDGAKEVARAAGTPFREWDDAERIKEEMPGVEADLRGLKGYYNARGGWADAGAAMRQLAETCGRAGVSFVTGPRGTVTALRRRGGRVTGVEVAEGPPLEADAVVLATGAWTNRLLPLTHATSASGQPVGFVQLAAEEARRLRDMPVVINLSTGVFVFPPHPGSGLLKVARHGYGWANNVEVETGGGDGSSARIVSAPKMDVGEGGWLPDDADGALRDGLRQLAPGFADRAWAAGSRLCWYSDTPEGDFVVDWHPDEEGLFLATGGAGHAFKFLPVLGRHIADCFEGKASAELRHKWRLRKAESEEGGGLKTGDGSRGGPPIRALTKEEQAKL</sequence>
<dbReference type="EMBL" id="CM047940">
    <property type="protein sequence ID" value="KAI9904308.1"/>
    <property type="molecule type" value="Genomic_DNA"/>
</dbReference>
<evidence type="ECO:0000313" key="1">
    <source>
        <dbReference type="EMBL" id="KAI9904308.1"/>
    </source>
</evidence>
<comment type="caution">
    <text evidence="1">The sequence shown here is derived from an EMBL/GenBank/DDBJ whole genome shotgun (WGS) entry which is preliminary data.</text>
</comment>